<evidence type="ECO:0000313" key="2">
    <source>
        <dbReference type="EMBL" id="BAY53645.1"/>
    </source>
</evidence>
<sequence>MNGDFNFGNWDSNNGIVGYDFDTKSVSIGADYRVTDNLALGLALNYGQNNSELNNNLGEVDVSSFSVSAYGSYSREKFYADTLINSGWNKFDITRNLNVTGFRSATAEPDGKQFSVRFNSGYNLGSNELSVGPMIGVRYTKVKIDGYTERDGSILNLTVPDQEADSVILNIGAQLAYDFRSPSATITPFIAANYEHEFANGSREIVTELASQPGIPNRIRTGEPDRDFVRLSTGVQAQFANNLSVGVGYETVLGKQDVSDHAVQAQLRYQF</sequence>
<dbReference type="Gene3D" id="2.40.128.130">
    <property type="entry name" value="Autotransporter beta-domain"/>
    <property type="match status" value="1"/>
</dbReference>
<dbReference type="AlphaFoldDB" id="A0A1Z4JA30"/>
<dbReference type="SMART" id="SM00869">
    <property type="entry name" value="Autotransporter"/>
    <property type="match status" value="1"/>
</dbReference>
<dbReference type="NCBIfam" id="TIGR01414">
    <property type="entry name" value="autotrans_barl"/>
    <property type="match status" value="1"/>
</dbReference>
<dbReference type="InterPro" id="IPR036709">
    <property type="entry name" value="Autotransporte_beta_dom_sf"/>
</dbReference>
<dbReference type="SUPFAM" id="SSF103515">
    <property type="entry name" value="Autotransporter"/>
    <property type="match status" value="1"/>
</dbReference>
<dbReference type="GO" id="GO:0019867">
    <property type="term" value="C:outer membrane"/>
    <property type="evidence" value="ECO:0007669"/>
    <property type="project" value="InterPro"/>
</dbReference>
<keyword evidence="3" id="KW-1185">Reference proteome</keyword>
<feature type="domain" description="Autotransporter" evidence="1">
    <location>
        <begin position="1"/>
        <end position="271"/>
    </location>
</feature>
<gene>
    <name evidence="2" type="ORF">NIES2135_04550</name>
</gene>
<reference evidence="2 3" key="1">
    <citation type="submission" date="2017-06" db="EMBL/GenBank/DDBJ databases">
        <title>Genome sequencing of cyanobaciteial culture collection at National Institute for Environmental Studies (NIES).</title>
        <authorList>
            <person name="Hirose Y."/>
            <person name="Shimura Y."/>
            <person name="Fujisawa T."/>
            <person name="Nakamura Y."/>
            <person name="Kawachi M."/>
        </authorList>
    </citation>
    <scope>NUCLEOTIDE SEQUENCE [LARGE SCALE GENOMIC DNA]</scope>
    <source>
        <strain evidence="2 3">NIES-2135</strain>
    </source>
</reference>
<dbReference type="Proteomes" id="UP000217895">
    <property type="component" value="Chromosome"/>
</dbReference>
<dbReference type="EMBL" id="AP018203">
    <property type="protein sequence ID" value="BAY53645.1"/>
    <property type="molecule type" value="Genomic_DNA"/>
</dbReference>
<name>A0A1Z4JA30_LEPBY</name>
<organism evidence="2 3">
    <name type="scientific">Leptolyngbya boryana NIES-2135</name>
    <dbReference type="NCBI Taxonomy" id="1973484"/>
    <lineage>
        <taxon>Bacteria</taxon>
        <taxon>Bacillati</taxon>
        <taxon>Cyanobacteriota</taxon>
        <taxon>Cyanophyceae</taxon>
        <taxon>Leptolyngbyales</taxon>
        <taxon>Leptolyngbyaceae</taxon>
        <taxon>Leptolyngbya group</taxon>
        <taxon>Leptolyngbya</taxon>
    </lineage>
</organism>
<dbReference type="InterPro" id="IPR005546">
    <property type="entry name" value="Autotransporte_beta"/>
</dbReference>
<evidence type="ECO:0000259" key="1">
    <source>
        <dbReference type="PROSITE" id="PS51208"/>
    </source>
</evidence>
<dbReference type="InterPro" id="IPR006315">
    <property type="entry name" value="OM_autotransptr_brl_dom"/>
</dbReference>
<protein>
    <recommendedName>
        <fullName evidence="1">Autotransporter domain-containing protein</fullName>
    </recommendedName>
</protein>
<dbReference type="Pfam" id="PF03797">
    <property type="entry name" value="Autotransporter"/>
    <property type="match status" value="1"/>
</dbReference>
<evidence type="ECO:0000313" key="3">
    <source>
        <dbReference type="Proteomes" id="UP000217895"/>
    </source>
</evidence>
<proteinExistence type="predicted"/>
<accession>A0A1Z4JA30</accession>
<dbReference type="PROSITE" id="PS51208">
    <property type="entry name" value="AUTOTRANSPORTER"/>
    <property type="match status" value="1"/>
</dbReference>